<gene>
    <name evidence="1" type="ORF">METZ01_LOCUS151720</name>
</gene>
<protein>
    <submittedName>
        <fullName evidence="1">Uncharacterized protein</fullName>
    </submittedName>
</protein>
<accession>A0A382ABE2</accession>
<proteinExistence type="predicted"/>
<organism evidence="1">
    <name type="scientific">marine metagenome</name>
    <dbReference type="NCBI Taxonomy" id="408172"/>
    <lineage>
        <taxon>unclassified sequences</taxon>
        <taxon>metagenomes</taxon>
        <taxon>ecological metagenomes</taxon>
    </lineage>
</organism>
<dbReference type="EMBL" id="UINC01024699">
    <property type="protein sequence ID" value="SVA98866.1"/>
    <property type="molecule type" value="Genomic_DNA"/>
</dbReference>
<dbReference type="AlphaFoldDB" id="A0A382ABE2"/>
<evidence type="ECO:0000313" key="1">
    <source>
        <dbReference type="EMBL" id="SVA98866.1"/>
    </source>
</evidence>
<reference evidence="1" key="1">
    <citation type="submission" date="2018-05" db="EMBL/GenBank/DDBJ databases">
        <authorList>
            <person name="Lanie J.A."/>
            <person name="Ng W.-L."/>
            <person name="Kazmierczak K.M."/>
            <person name="Andrzejewski T.M."/>
            <person name="Davidsen T.M."/>
            <person name="Wayne K.J."/>
            <person name="Tettelin H."/>
            <person name="Glass J.I."/>
            <person name="Rusch D."/>
            <person name="Podicherti R."/>
            <person name="Tsui H.-C.T."/>
            <person name="Winkler M.E."/>
        </authorList>
    </citation>
    <scope>NUCLEOTIDE SEQUENCE</scope>
</reference>
<sequence length="59" mass="6504">MQDKDSETLSFIVRSAMNTVGVDMSSTTFKAVNVVDLSSTAFKTVDVDLYKLKLEKEVA</sequence>
<name>A0A382ABE2_9ZZZZ</name>